<dbReference type="STRING" id="1514971.AUR64_08585"/>
<dbReference type="Pfam" id="PF18545">
    <property type="entry name" value="HalOD1"/>
    <property type="match status" value="1"/>
</dbReference>
<accession>A0A0W1R856</accession>
<reference evidence="2 3" key="1">
    <citation type="submission" date="2015-12" db="EMBL/GenBank/DDBJ databases">
        <title>Haloprofundus marisrubri gen. nov., sp. nov., an extremely halophilic archaeon isolated from the Discovery deep brine-seawater interface in the Red Sea.</title>
        <authorList>
            <person name="Zhang G."/>
            <person name="Stingl U."/>
            <person name="Rashid M."/>
        </authorList>
    </citation>
    <scope>NUCLEOTIDE SEQUENCE [LARGE SCALE GENOMIC DNA]</scope>
    <source>
        <strain evidence="2 3">SB9</strain>
    </source>
</reference>
<dbReference type="EMBL" id="LOPU01000018">
    <property type="protein sequence ID" value="KTG09689.1"/>
    <property type="molecule type" value="Genomic_DNA"/>
</dbReference>
<dbReference type="AlphaFoldDB" id="A0A0W1R856"/>
<keyword evidence="3" id="KW-1185">Reference proteome</keyword>
<sequence>MLQDGTRVQYFSYDPTSDEWVTVAVVEAVAAAKNADMNDLPPLYETGIDPDALEDLFDGVTPWSFSFPYAGRTVLIEGDGTVCVENSTN</sequence>
<feature type="domain" description="Halobacterial output" evidence="1">
    <location>
        <begin position="18"/>
        <end position="85"/>
    </location>
</feature>
<dbReference type="InterPro" id="IPR040624">
    <property type="entry name" value="HalOD1"/>
</dbReference>
<protein>
    <recommendedName>
        <fullName evidence="1">Halobacterial output domain-containing protein</fullName>
    </recommendedName>
</protein>
<comment type="caution">
    <text evidence="2">The sequence shown here is derived from an EMBL/GenBank/DDBJ whole genome shotgun (WGS) entry which is preliminary data.</text>
</comment>
<evidence type="ECO:0000259" key="1">
    <source>
        <dbReference type="Pfam" id="PF18545"/>
    </source>
</evidence>
<proteinExistence type="predicted"/>
<gene>
    <name evidence="2" type="ORF">AUR64_08585</name>
</gene>
<evidence type="ECO:0000313" key="2">
    <source>
        <dbReference type="EMBL" id="KTG09689.1"/>
    </source>
</evidence>
<name>A0A0W1R856_9EURY</name>
<dbReference type="Proteomes" id="UP000054387">
    <property type="component" value="Unassembled WGS sequence"/>
</dbReference>
<evidence type="ECO:0000313" key="3">
    <source>
        <dbReference type="Proteomes" id="UP000054387"/>
    </source>
</evidence>
<organism evidence="2 3">
    <name type="scientific">Haloprofundus marisrubri</name>
    <dbReference type="NCBI Taxonomy" id="1514971"/>
    <lineage>
        <taxon>Archaea</taxon>
        <taxon>Methanobacteriati</taxon>
        <taxon>Methanobacteriota</taxon>
        <taxon>Stenosarchaea group</taxon>
        <taxon>Halobacteria</taxon>
        <taxon>Halobacteriales</taxon>
        <taxon>Haloferacaceae</taxon>
        <taxon>Haloprofundus</taxon>
    </lineage>
</organism>